<evidence type="ECO:0000256" key="4">
    <source>
        <dbReference type="ARBA" id="ARBA00022723"/>
    </source>
</evidence>
<dbReference type="InterPro" id="IPR005474">
    <property type="entry name" value="Transketolase_N"/>
</dbReference>
<dbReference type="OrthoDB" id="8732661at2"/>
<dbReference type="SUPFAM" id="SSF52518">
    <property type="entry name" value="Thiamin diphosphate-binding fold (THDP-binding)"/>
    <property type="match status" value="1"/>
</dbReference>
<comment type="caution">
    <text evidence="7">The sequence shown here is derived from an EMBL/GenBank/DDBJ whole genome shotgun (WGS) entry which is preliminary data.</text>
</comment>
<reference evidence="7 8" key="1">
    <citation type="submission" date="2015-06" db="EMBL/GenBank/DDBJ databases">
        <title>Draft genome sequence of beer spoilage bacterium Megasphaera cerevisiae type strain 20462.</title>
        <authorList>
            <person name="Kutumbaka K."/>
            <person name="Pasmowitz J."/>
            <person name="Mategko J."/>
            <person name="Reyes D."/>
            <person name="Friedrich A."/>
            <person name="Han S."/>
            <person name="Martens-Habbena W."/>
            <person name="Neal-McKinney J."/>
            <person name="Janagama H.K."/>
            <person name="Nadala C."/>
            <person name="Samadpour M."/>
        </authorList>
    </citation>
    <scope>NUCLEOTIDE SEQUENCE [LARGE SCALE GENOMIC DNA]</scope>
    <source>
        <strain evidence="7 8">DSM 20462</strain>
    </source>
</reference>
<dbReference type="STRING" id="39029.BSR42_04795"/>
<dbReference type="InParanoid" id="A0A0J6WUC4"/>
<evidence type="ECO:0000313" key="8">
    <source>
        <dbReference type="Proteomes" id="UP000036503"/>
    </source>
</evidence>
<gene>
    <name evidence="7" type="ORF">AB840_04420</name>
</gene>
<dbReference type="GO" id="GO:0046872">
    <property type="term" value="F:metal ion binding"/>
    <property type="evidence" value="ECO:0007669"/>
    <property type="project" value="UniProtKB-KW"/>
</dbReference>
<dbReference type="PANTHER" id="PTHR47514">
    <property type="entry name" value="TRANSKETOLASE N-TERMINAL SECTION-RELATED"/>
    <property type="match status" value="1"/>
</dbReference>
<keyword evidence="3" id="KW-0808">Transferase</keyword>
<dbReference type="EMBL" id="LEKT01000009">
    <property type="protein sequence ID" value="KMO87130.1"/>
    <property type="molecule type" value="Genomic_DNA"/>
</dbReference>
<dbReference type="InterPro" id="IPR029061">
    <property type="entry name" value="THDP-binding"/>
</dbReference>
<dbReference type="Gene3D" id="3.40.50.970">
    <property type="match status" value="1"/>
</dbReference>
<evidence type="ECO:0000256" key="2">
    <source>
        <dbReference type="ARBA" id="ARBA00007131"/>
    </source>
</evidence>
<dbReference type="PATRIC" id="fig|1122219.3.peg.3319"/>
<feature type="domain" description="Transketolase N-terminal" evidence="6">
    <location>
        <begin position="11"/>
        <end position="266"/>
    </location>
</feature>
<organism evidence="7 8">
    <name type="scientific">Megasphaera cerevisiae DSM 20462</name>
    <dbReference type="NCBI Taxonomy" id="1122219"/>
    <lineage>
        <taxon>Bacteria</taxon>
        <taxon>Bacillati</taxon>
        <taxon>Bacillota</taxon>
        <taxon>Negativicutes</taxon>
        <taxon>Veillonellales</taxon>
        <taxon>Veillonellaceae</taxon>
        <taxon>Megasphaera</taxon>
    </lineage>
</organism>
<dbReference type="Pfam" id="PF00456">
    <property type="entry name" value="Transketolase_N"/>
    <property type="match status" value="1"/>
</dbReference>
<dbReference type="RefSeq" id="WP_048513629.1">
    <property type="nucleotide sequence ID" value="NZ_FUXD01000004.1"/>
</dbReference>
<comment type="cofactor">
    <cofactor evidence="1">
        <name>thiamine diphosphate</name>
        <dbReference type="ChEBI" id="CHEBI:58937"/>
    </cofactor>
</comment>
<evidence type="ECO:0000313" key="7">
    <source>
        <dbReference type="EMBL" id="KMO87130.1"/>
    </source>
</evidence>
<dbReference type="AlphaFoldDB" id="A0A0J6WUC4"/>
<dbReference type="PANTHER" id="PTHR47514:SF1">
    <property type="entry name" value="TRANSKETOLASE N-TERMINAL SECTION-RELATED"/>
    <property type="match status" value="1"/>
</dbReference>
<protein>
    <submittedName>
        <fullName evidence="7">Transketolase</fullName>
    </submittedName>
</protein>
<dbReference type="PROSITE" id="PS00801">
    <property type="entry name" value="TRANSKETOLASE_1"/>
    <property type="match status" value="1"/>
</dbReference>
<dbReference type="Proteomes" id="UP000036503">
    <property type="component" value="Unassembled WGS sequence"/>
</dbReference>
<proteinExistence type="inferred from homology"/>
<evidence type="ECO:0000256" key="5">
    <source>
        <dbReference type="ARBA" id="ARBA00023052"/>
    </source>
</evidence>
<keyword evidence="8" id="KW-1185">Reference proteome</keyword>
<dbReference type="GO" id="GO:0016740">
    <property type="term" value="F:transferase activity"/>
    <property type="evidence" value="ECO:0007669"/>
    <property type="project" value="UniProtKB-KW"/>
</dbReference>
<dbReference type="CDD" id="cd02012">
    <property type="entry name" value="TPP_TK"/>
    <property type="match status" value="1"/>
</dbReference>
<sequence length="272" mass="29622">MTNTELADHAAQVRRHIVKMITEARSGHPGGALSIVDMLQVLYFETMRVDPSRPHWENRDRFVLSKGHAAPALYATLAARGFFSEEKLWKLRQCGAMLQGNPDMNTTPGIDMSTGSLGQGLSAANGMALSAKVDAADWRVYVIAGDGEIQEGQIWEAAMSAAQYQLDNLTLFIDHNGLQIDGANTDVMSVMPIADKFRSFGWNVLEINGHDYDAIRSALVLAKHAKGCPSVIVAETIKGKGISFMENEIAWHGKAPDVRQCREALGELGGNV</sequence>
<comment type="similarity">
    <text evidence="2">Belongs to the transketolase family.</text>
</comment>
<evidence type="ECO:0000256" key="1">
    <source>
        <dbReference type="ARBA" id="ARBA00001964"/>
    </source>
</evidence>
<evidence type="ECO:0000259" key="6">
    <source>
        <dbReference type="Pfam" id="PF00456"/>
    </source>
</evidence>
<accession>A0A0J6WUC4</accession>
<name>A0A0J6WUC4_9FIRM</name>
<keyword evidence="4" id="KW-0479">Metal-binding</keyword>
<keyword evidence="5" id="KW-0786">Thiamine pyrophosphate</keyword>
<dbReference type="InterPro" id="IPR049557">
    <property type="entry name" value="Transketolase_CS"/>
</dbReference>
<evidence type="ECO:0000256" key="3">
    <source>
        <dbReference type="ARBA" id="ARBA00022679"/>
    </source>
</evidence>